<reference evidence="2 3" key="1">
    <citation type="submission" date="2024-01" db="EMBL/GenBank/DDBJ databases">
        <authorList>
            <person name="Waweru B."/>
        </authorList>
    </citation>
    <scope>NUCLEOTIDE SEQUENCE [LARGE SCALE GENOMIC DNA]</scope>
</reference>
<dbReference type="InterPro" id="IPR006527">
    <property type="entry name" value="F-box-assoc_dom_typ1"/>
</dbReference>
<dbReference type="Pfam" id="PF07734">
    <property type="entry name" value="FBA_1"/>
    <property type="match status" value="1"/>
</dbReference>
<name>A0AAV1RY91_9ROSI</name>
<gene>
    <name evidence="2" type="ORF">DCAF_LOCUS15569</name>
</gene>
<keyword evidence="3" id="KW-1185">Reference proteome</keyword>
<sequence length="197" mass="22089">MTTTLDCYEATLDSDVNASMVTDESPFKEYVKHKVVSAVSGAGQLKLLPFRSVFSFDTNSQTIIRDFPYLADNFDQHGVSVNGALHWVCHYYAGAEYGYRRINVILSFDAKEEKFIEVPKPCNSIFSDDRIMEQMELLLTFMPLCKDNSEHNVGISTQLPATGDFLTLCVECLNPLSGHDNKIFVKNVDFLLIGPAN</sequence>
<evidence type="ECO:0000313" key="2">
    <source>
        <dbReference type="EMBL" id="CAK7340487.1"/>
    </source>
</evidence>
<organism evidence="2 3">
    <name type="scientific">Dovyalis caffra</name>
    <dbReference type="NCBI Taxonomy" id="77055"/>
    <lineage>
        <taxon>Eukaryota</taxon>
        <taxon>Viridiplantae</taxon>
        <taxon>Streptophyta</taxon>
        <taxon>Embryophyta</taxon>
        <taxon>Tracheophyta</taxon>
        <taxon>Spermatophyta</taxon>
        <taxon>Magnoliopsida</taxon>
        <taxon>eudicotyledons</taxon>
        <taxon>Gunneridae</taxon>
        <taxon>Pentapetalae</taxon>
        <taxon>rosids</taxon>
        <taxon>fabids</taxon>
        <taxon>Malpighiales</taxon>
        <taxon>Salicaceae</taxon>
        <taxon>Flacourtieae</taxon>
        <taxon>Dovyalis</taxon>
    </lineage>
</organism>
<proteinExistence type="predicted"/>
<dbReference type="EMBL" id="CAWUPB010001160">
    <property type="protein sequence ID" value="CAK7340487.1"/>
    <property type="molecule type" value="Genomic_DNA"/>
</dbReference>
<dbReference type="Proteomes" id="UP001314170">
    <property type="component" value="Unassembled WGS sequence"/>
</dbReference>
<evidence type="ECO:0000313" key="3">
    <source>
        <dbReference type="Proteomes" id="UP001314170"/>
    </source>
</evidence>
<accession>A0AAV1RY91</accession>
<comment type="caution">
    <text evidence="2">The sequence shown here is derived from an EMBL/GenBank/DDBJ whole genome shotgun (WGS) entry which is preliminary data.</text>
</comment>
<evidence type="ECO:0000259" key="1">
    <source>
        <dbReference type="Pfam" id="PF07734"/>
    </source>
</evidence>
<dbReference type="AlphaFoldDB" id="A0AAV1RY91"/>
<protein>
    <recommendedName>
        <fullName evidence="1">F-box associated beta-propeller type 1 domain-containing protein</fullName>
    </recommendedName>
</protein>
<feature type="domain" description="F-box associated beta-propeller type 1" evidence="1">
    <location>
        <begin position="33"/>
        <end position="128"/>
    </location>
</feature>